<dbReference type="EMBL" id="AOIA01000091">
    <property type="protein sequence ID" value="ELY61023.1"/>
    <property type="molecule type" value="Genomic_DNA"/>
</dbReference>
<evidence type="ECO:0000313" key="2">
    <source>
        <dbReference type="EMBL" id="ELY61023.1"/>
    </source>
</evidence>
<accession>L9XK80</accession>
<protein>
    <submittedName>
        <fullName evidence="2">Uncharacterized protein</fullName>
    </submittedName>
</protein>
<evidence type="ECO:0000313" key="3">
    <source>
        <dbReference type="Proteomes" id="UP000011531"/>
    </source>
</evidence>
<feature type="region of interest" description="Disordered" evidence="1">
    <location>
        <begin position="1"/>
        <end position="78"/>
    </location>
</feature>
<feature type="compositionally biased region" description="Basic and acidic residues" evidence="1">
    <location>
        <begin position="14"/>
        <end position="30"/>
    </location>
</feature>
<gene>
    <name evidence="2" type="ORF">C492_09795</name>
</gene>
<sequence>MPKVRLQASDEPGVAERRSPATDRTAERLETGAPPGVRSSGSIERHRRRHLESDVASIDRSPVEPTGTPSVGAPGVGR</sequence>
<evidence type="ECO:0000256" key="1">
    <source>
        <dbReference type="SAM" id="MobiDB-lite"/>
    </source>
</evidence>
<dbReference type="AlphaFoldDB" id="L9XK80"/>
<dbReference type="Proteomes" id="UP000011531">
    <property type="component" value="Unassembled WGS sequence"/>
</dbReference>
<proteinExistence type="predicted"/>
<name>L9XK80_9EURY</name>
<reference evidence="2 3" key="1">
    <citation type="journal article" date="2014" name="PLoS Genet.">
        <title>Phylogenetically driven sequencing of extremely halophilic archaea reveals strategies for static and dynamic osmo-response.</title>
        <authorList>
            <person name="Becker E.A."/>
            <person name="Seitzer P.M."/>
            <person name="Tritt A."/>
            <person name="Larsen D."/>
            <person name="Krusor M."/>
            <person name="Yao A.I."/>
            <person name="Wu D."/>
            <person name="Madern D."/>
            <person name="Eisen J.A."/>
            <person name="Darling A.E."/>
            <person name="Facciotti M.T."/>
        </authorList>
    </citation>
    <scope>NUCLEOTIDE SEQUENCE [LARGE SCALE GENOMIC DNA]</scope>
    <source>
        <strain evidence="2 3">DSM 18795</strain>
    </source>
</reference>
<keyword evidence="3" id="KW-1185">Reference proteome</keyword>
<dbReference type="STRING" id="1227498.C492_09795"/>
<organism evidence="2 3">
    <name type="scientific">Natronococcus jeotgali DSM 18795</name>
    <dbReference type="NCBI Taxonomy" id="1227498"/>
    <lineage>
        <taxon>Archaea</taxon>
        <taxon>Methanobacteriati</taxon>
        <taxon>Methanobacteriota</taxon>
        <taxon>Stenosarchaea group</taxon>
        <taxon>Halobacteria</taxon>
        <taxon>Halobacteriales</taxon>
        <taxon>Natrialbaceae</taxon>
        <taxon>Natronococcus</taxon>
    </lineage>
</organism>
<comment type="caution">
    <text evidence="2">The sequence shown here is derived from an EMBL/GenBank/DDBJ whole genome shotgun (WGS) entry which is preliminary data.</text>
</comment>